<dbReference type="RefSeq" id="WP_207178843.1">
    <property type="nucleotide sequence ID" value="NZ_AP024480.1"/>
</dbReference>
<accession>A0ABM7NNZ4</accession>
<sequence>MNRLRKTVMFKIIVICIVCLLLSGCTLFKRIKNENVSPNQNIGKVVYNDEKSTISLGNKNISGKQVEKVVKVNKKTIEQSESNKIIKIEYPVIIASGYPQSAIEKVNETIEHFIKNKLEEIQKTGESFVLGITYECHYYKLKDIFSTIFFIDGGGSGGYYESMTFNFNLINGKLLPREDIIDSNALKKLRSYITFLSATCRDIELKTPKYQESLNQATENTDIQIDDKFIIKDDGIEVYFPSFDIDPNGKNSANFYIKFDELNKNVIKRINIQSLSEIEKLTKMNFKDIKSIFGLCDITYMWEGVVYYNIGALEWAFNPEDGYYKDVDSKIPNAILFHEGATILGVEIMKMTPEQAYEILRKNKSGAIKKVTRGQGADSDEVIICELSNGINIYFECGRKSVDSNELVIVDVIVKRN</sequence>
<reference evidence="1 2" key="1">
    <citation type="submission" date="2021-02" db="EMBL/GenBank/DDBJ databases">
        <title>Nitrogen-fixing ability and nitrogen fixation related genes of thermophilic fermentative bacteria in the genus Caldicellulosiruptor.</title>
        <authorList>
            <person name="Chen Y."/>
            <person name="Nishihara A."/>
            <person name="Haruta S."/>
        </authorList>
    </citation>
    <scope>NUCLEOTIDE SEQUENCE [LARGE SCALE GENOMIC DNA]</scope>
    <source>
        <strain evidence="1 2">YA01</strain>
    </source>
</reference>
<evidence type="ECO:0000313" key="1">
    <source>
        <dbReference type="EMBL" id="BCS81773.1"/>
    </source>
</evidence>
<dbReference type="EMBL" id="AP024480">
    <property type="protein sequence ID" value="BCS81773.1"/>
    <property type="molecule type" value="Genomic_DNA"/>
</dbReference>
<dbReference type="PROSITE" id="PS51257">
    <property type="entry name" value="PROKAR_LIPOPROTEIN"/>
    <property type="match status" value="1"/>
</dbReference>
<protein>
    <recommendedName>
        <fullName evidence="3">Deacetylase PdaC domain-containing protein</fullName>
    </recommendedName>
</protein>
<gene>
    <name evidence="1" type="ORF">CaldiYA01_17330</name>
</gene>
<evidence type="ECO:0000313" key="2">
    <source>
        <dbReference type="Proteomes" id="UP000663623"/>
    </source>
</evidence>
<name>A0ABM7NNZ4_9FIRM</name>
<dbReference type="Proteomes" id="UP000663623">
    <property type="component" value="Chromosome"/>
</dbReference>
<evidence type="ECO:0008006" key="3">
    <source>
        <dbReference type="Google" id="ProtNLM"/>
    </source>
</evidence>
<keyword evidence="2" id="KW-1185">Reference proteome</keyword>
<proteinExistence type="predicted"/>
<organism evidence="1 2">
    <name type="scientific">Caldicellulosiruptor diazotrophicus</name>
    <dbReference type="NCBI Taxonomy" id="2806205"/>
    <lineage>
        <taxon>Bacteria</taxon>
        <taxon>Bacillati</taxon>
        <taxon>Bacillota</taxon>
        <taxon>Bacillota incertae sedis</taxon>
        <taxon>Caldicellulosiruptorales</taxon>
        <taxon>Caldicellulosiruptoraceae</taxon>
        <taxon>Caldicellulosiruptor</taxon>
    </lineage>
</organism>